<dbReference type="SUPFAM" id="SSF57701">
    <property type="entry name" value="Zn2/Cys6 DNA-binding domain"/>
    <property type="match status" value="1"/>
</dbReference>
<dbReference type="Pfam" id="PF00172">
    <property type="entry name" value="Zn_clus"/>
    <property type="match status" value="1"/>
</dbReference>
<evidence type="ECO:0000256" key="5">
    <source>
        <dbReference type="SAM" id="MobiDB-lite"/>
    </source>
</evidence>
<dbReference type="GO" id="GO:0000981">
    <property type="term" value="F:DNA-binding transcription factor activity, RNA polymerase II-specific"/>
    <property type="evidence" value="ECO:0007669"/>
    <property type="project" value="InterPro"/>
</dbReference>
<evidence type="ECO:0000313" key="8">
    <source>
        <dbReference type="Proteomes" id="UP000007796"/>
    </source>
</evidence>
<dbReference type="InterPro" id="IPR001138">
    <property type="entry name" value="Zn2Cys6_DnaBD"/>
</dbReference>
<evidence type="ECO:0000256" key="3">
    <source>
        <dbReference type="ARBA" id="ARBA00023163"/>
    </source>
</evidence>
<dbReference type="Gene3D" id="4.10.240.10">
    <property type="entry name" value="Zn(2)-C6 fungal-type DNA-binding domain"/>
    <property type="match status" value="1"/>
</dbReference>
<dbReference type="GO" id="GO:0000978">
    <property type="term" value="F:RNA polymerase II cis-regulatory region sequence-specific DNA binding"/>
    <property type="evidence" value="ECO:0007669"/>
    <property type="project" value="TreeGrafter"/>
</dbReference>
<dbReference type="Proteomes" id="UP000007796">
    <property type="component" value="Unassembled WGS sequence"/>
</dbReference>
<dbReference type="SMART" id="SM00906">
    <property type="entry name" value="Fungal_trans"/>
    <property type="match status" value="1"/>
</dbReference>
<dbReference type="InterPro" id="IPR007219">
    <property type="entry name" value="XnlR_reg_dom"/>
</dbReference>
<dbReference type="STRING" id="655863.F0XCU0"/>
<dbReference type="CDD" id="cd12148">
    <property type="entry name" value="fungal_TF_MHR"/>
    <property type="match status" value="1"/>
</dbReference>
<dbReference type="GO" id="GO:0005634">
    <property type="term" value="C:nucleus"/>
    <property type="evidence" value="ECO:0007669"/>
    <property type="project" value="TreeGrafter"/>
</dbReference>
<dbReference type="GO" id="GO:0008270">
    <property type="term" value="F:zinc ion binding"/>
    <property type="evidence" value="ECO:0007669"/>
    <property type="project" value="InterPro"/>
</dbReference>
<dbReference type="PANTHER" id="PTHR47424:SF9">
    <property type="entry name" value="TAH-2"/>
    <property type="match status" value="1"/>
</dbReference>
<feature type="region of interest" description="Disordered" evidence="5">
    <location>
        <begin position="54"/>
        <end position="125"/>
    </location>
</feature>
<dbReference type="GO" id="GO:0006351">
    <property type="term" value="P:DNA-templated transcription"/>
    <property type="evidence" value="ECO:0007669"/>
    <property type="project" value="InterPro"/>
</dbReference>
<keyword evidence="8" id="KW-1185">Reference proteome</keyword>
<dbReference type="PROSITE" id="PS50048">
    <property type="entry name" value="ZN2_CY6_FUNGAL_2"/>
    <property type="match status" value="1"/>
</dbReference>
<dbReference type="HOGENOM" id="CLU_010170_0_0_1"/>
<dbReference type="RefSeq" id="XP_014173552.1">
    <property type="nucleotide sequence ID" value="XM_014318077.1"/>
</dbReference>
<feature type="compositionally biased region" description="Polar residues" evidence="5">
    <location>
        <begin position="54"/>
        <end position="68"/>
    </location>
</feature>
<keyword evidence="3" id="KW-0804">Transcription</keyword>
<dbReference type="Pfam" id="PF04082">
    <property type="entry name" value="Fungal_trans"/>
    <property type="match status" value="1"/>
</dbReference>
<sequence length="766" mass="84922">MPQSEEMSSPNPTSRERRRCLQACGTCKRRKERCDGRQPCGRCSSRGVPFGCSFSRSQPPLQKAQATSRLRRREPPAIPPTRRQLRSIDIGQPYLGASNGTTSSLGEAAAQQHRRPSHGSIPRPLRPVSLAPVPHLSRLIQADRGRSLFFVGDSANLCFLQIIRRLVHRSVGVCSFTDDPVQHVFVEAVPNSGQTGWIVSALENRPTTIAAAEAANLLNWFLRSINATLCMFDAVELRENISQWLQQQSKEEPSHNDPNADSVMHQSVFFLILAIGAQANPEEDDDRAEKYFNHGRYLTLSEDALEPSVPTIQAYILMTVFLLGASRRNAAFMCLGTAVRAAYALGIYRSDVNSVFEPAECAPRERLWKALRILDLFLSTSMGRPPSTSETRNTKGETNYSASTHLCSIFEAILTEVYSMRAVSTATVEEISQQHRLWTSRFALGLAADSIPPEEYVDMDGLRMPNIGLVNLKGAYYWTIMLLSRPFLVEHVSRHISRQTQTHDRPQTPSPVAQTDDILTYACIDSATRALSIHRHLLTAEKIPRRLPFVANCVFVSALVLGLAQFGDFDRTFPIGKSLAFGQQLLALLGRHDAVSKRYAAIVADLQIACDSYAECRARYKMERHAILIGGLFGTVDDLSTAQVSARTPNAILQDDYPNSHSSQDCAEMDPTPTSTGSDDPFSMGRDGSTVEILADATTKRPDDHGSCARDVTDLQRTLEFNVDDDATPFPSTLSEMFLSTSPRVLNFDSFDRNLPLFSMMDGTMI</sequence>
<feature type="domain" description="Zn(2)-C6 fungal-type" evidence="6">
    <location>
        <begin position="23"/>
        <end position="54"/>
    </location>
</feature>
<dbReference type="SMART" id="SM00066">
    <property type="entry name" value="GAL4"/>
    <property type="match status" value="1"/>
</dbReference>
<feature type="region of interest" description="Disordered" evidence="5">
    <location>
        <begin position="652"/>
        <end position="683"/>
    </location>
</feature>
<organism evidence="8">
    <name type="scientific">Grosmannia clavigera (strain kw1407 / UAMH 11150)</name>
    <name type="common">Blue stain fungus</name>
    <name type="synonym">Graphiocladiella clavigera</name>
    <dbReference type="NCBI Taxonomy" id="655863"/>
    <lineage>
        <taxon>Eukaryota</taxon>
        <taxon>Fungi</taxon>
        <taxon>Dikarya</taxon>
        <taxon>Ascomycota</taxon>
        <taxon>Pezizomycotina</taxon>
        <taxon>Sordariomycetes</taxon>
        <taxon>Sordariomycetidae</taxon>
        <taxon>Ophiostomatales</taxon>
        <taxon>Ophiostomataceae</taxon>
        <taxon>Leptographium</taxon>
    </lineage>
</organism>
<evidence type="ECO:0000256" key="2">
    <source>
        <dbReference type="ARBA" id="ARBA00023015"/>
    </source>
</evidence>
<accession>F0XCU0</accession>
<evidence type="ECO:0000256" key="1">
    <source>
        <dbReference type="ARBA" id="ARBA00022723"/>
    </source>
</evidence>
<gene>
    <name evidence="7" type="ORF">CMQ_998</name>
</gene>
<reference evidence="7 8" key="1">
    <citation type="journal article" date="2011" name="Proc. Natl. Acad. Sci. U.S.A.">
        <title>Genome and transcriptome analyses of the mountain pine beetle-fungal symbiont Grosmannia clavigera, a lodgepole pine pathogen.</title>
        <authorList>
            <person name="DiGuistini S."/>
            <person name="Wang Y."/>
            <person name="Liao N.Y."/>
            <person name="Taylor G."/>
            <person name="Tanguay P."/>
            <person name="Feau N."/>
            <person name="Henrissat B."/>
            <person name="Chan S.K."/>
            <person name="Hesse-Orce U."/>
            <person name="Alamouti S.M."/>
            <person name="Tsui C.K.M."/>
            <person name="Docking R.T."/>
            <person name="Levasseur A."/>
            <person name="Haridas S."/>
            <person name="Robertson G."/>
            <person name="Birol I."/>
            <person name="Holt R.A."/>
            <person name="Marra M.A."/>
            <person name="Hamelin R.C."/>
            <person name="Hirst M."/>
            <person name="Jones S.J.M."/>
            <person name="Bohlmann J."/>
            <person name="Breuil C."/>
        </authorList>
    </citation>
    <scope>NUCLEOTIDE SEQUENCE [LARGE SCALE GENOMIC DNA]</scope>
    <source>
        <strain evidence="8">kw1407 / UAMH 11150</strain>
    </source>
</reference>
<evidence type="ECO:0000259" key="6">
    <source>
        <dbReference type="PROSITE" id="PS50048"/>
    </source>
</evidence>
<dbReference type="PROSITE" id="PS00463">
    <property type="entry name" value="ZN2_CY6_FUNGAL_1"/>
    <property type="match status" value="1"/>
</dbReference>
<dbReference type="InParanoid" id="F0XCU0"/>
<evidence type="ECO:0000256" key="4">
    <source>
        <dbReference type="ARBA" id="ARBA00023242"/>
    </source>
</evidence>
<dbReference type="OrthoDB" id="47007at2759"/>
<dbReference type="InterPro" id="IPR051127">
    <property type="entry name" value="Fungal_SecMet_Regulators"/>
</dbReference>
<keyword evidence="1" id="KW-0479">Metal-binding</keyword>
<dbReference type="AlphaFoldDB" id="F0XCU0"/>
<protein>
    <submittedName>
        <fullName evidence="7">C6 zinc finger domain containing protein</fullName>
    </submittedName>
</protein>
<keyword evidence="4" id="KW-0539">Nucleus</keyword>
<name>F0XCU0_GROCL</name>
<proteinExistence type="predicted"/>
<dbReference type="eggNOG" id="ENOG502QVYJ">
    <property type="taxonomic scope" value="Eukaryota"/>
</dbReference>
<dbReference type="PANTHER" id="PTHR47424">
    <property type="entry name" value="REGULATORY PROTEIN GAL4"/>
    <property type="match status" value="1"/>
</dbReference>
<dbReference type="EMBL" id="GL629765">
    <property type="protein sequence ID" value="EFX04070.1"/>
    <property type="molecule type" value="Genomic_DNA"/>
</dbReference>
<dbReference type="GeneID" id="25982138"/>
<keyword evidence="2" id="KW-0805">Transcription regulation</keyword>
<dbReference type="InterPro" id="IPR036864">
    <property type="entry name" value="Zn2-C6_fun-type_DNA-bd_sf"/>
</dbReference>
<dbReference type="CDD" id="cd00067">
    <property type="entry name" value="GAL4"/>
    <property type="match status" value="1"/>
</dbReference>
<evidence type="ECO:0000313" key="7">
    <source>
        <dbReference type="EMBL" id="EFX04070.1"/>
    </source>
</evidence>
<dbReference type="GO" id="GO:0000435">
    <property type="term" value="P:positive regulation of transcription from RNA polymerase II promoter by galactose"/>
    <property type="evidence" value="ECO:0007669"/>
    <property type="project" value="TreeGrafter"/>
</dbReference>